<evidence type="ECO:0000256" key="1">
    <source>
        <dbReference type="SAM" id="MobiDB-lite"/>
    </source>
</evidence>
<evidence type="ECO:0000259" key="2">
    <source>
        <dbReference type="Pfam" id="PF26381"/>
    </source>
</evidence>
<feature type="domain" description="ATPase PglY 5th" evidence="2">
    <location>
        <begin position="891"/>
        <end position="991"/>
    </location>
</feature>
<evidence type="ECO:0000313" key="4">
    <source>
        <dbReference type="EMBL" id="GGO75923.1"/>
    </source>
</evidence>
<evidence type="ECO:0000313" key="5">
    <source>
        <dbReference type="Proteomes" id="UP000646523"/>
    </source>
</evidence>
<feature type="domain" description="ATPase PglY C-terminal" evidence="3">
    <location>
        <begin position="1035"/>
        <end position="1212"/>
    </location>
</feature>
<dbReference type="EMBL" id="BMNH01000018">
    <property type="protein sequence ID" value="GGO75923.1"/>
    <property type="molecule type" value="Genomic_DNA"/>
</dbReference>
<comment type="caution">
    <text evidence="4">The sequence shown here is derived from an EMBL/GenBank/DDBJ whole genome shotgun (WGS) entry which is preliminary data.</text>
</comment>
<organism evidence="4 5">
    <name type="scientific">Nonomuraea cavernae</name>
    <dbReference type="NCBI Taxonomy" id="2045107"/>
    <lineage>
        <taxon>Bacteria</taxon>
        <taxon>Bacillati</taxon>
        <taxon>Actinomycetota</taxon>
        <taxon>Actinomycetes</taxon>
        <taxon>Streptosporangiales</taxon>
        <taxon>Streptosporangiaceae</taxon>
        <taxon>Nonomuraea</taxon>
    </lineage>
</organism>
<protein>
    <recommendedName>
        <fullName evidence="6">Phage resistance protein</fullName>
    </recommendedName>
</protein>
<dbReference type="Pfam" id="PF26381">
    <property type="entry name" value="BREX_PglY_5th"/>
    <property type="match status" value="1"/>
</dbReference>
<dbReference type="RefSeq" id="WP_189126795.1">
    <property type="nucleotide sequence ID" value="NZ_BMNH01000018.1"/>
</dbReference>
<dbReference type="InterPro" id="IPR058747">
    <property type="entry name" value="PglY_C"/>
</dbReference>
<proteinExistence type="predicted"/>
<keyword evidence="5" id="KW-1185">Reference proteome</keyword>
<evidence type="ECO:0008006" key="6">
    <source>
        <dbReference type="Google" id="ProtNLM"/>
    </source>
</evidence>
<dbReference type="Proteomes" id="UP000646523">
    <property type="component" value="Unassembled WGS sequence"/>
</dbReference>
<feature type="compositionally biased region" description="Gly residues" evidence="1">
    <location>
        <begin position="1223"/>
        <end position="1274"/>
    </location>
</feature>
<dbReference type="InterPro" id="IPR058748">
    <property type="entry name" value="PglY_5th"/>
</dbReference>
<sequence>MLQHPLLREVIDIKESISTSDFVLSLAEAVTPEGAERALRDYVVTERLLENFDEAIGLIKLALDGHTSKAAYLHGSFGSGKSHFMAVLYALLSRNRTAWRRTEFDPVLTKHEWLEREAKKFLLVPYHMLGAKALEQRVLGGYVSHVKKLHPDAPTPQVYRTDALFTDIRTMRARMGDDAVVKGLSFGDGDGDGGGGEDDEWGESFSWTPALLDTALGAEESHDGAPLDLVHPTTPPELRAKLVQDASTSLLPGFAQNAAEGEHGFISLDAGLSVIAEHARSLGYDGLILFMDELILWLATLIHDQRFVAREASKITNFVEGSDARRAIPIISFIARQRDLRELVGEEVSGAAEASIQDTLSLASGRFDKITLEDRNLPQVAHARVVRPKDDEAAALVNAAFERTKKVGPQVWDTLLGSDKGTTGADEESFRLTYPFSPAFMDTLVHISSALQRSRTGLKLMGQLLADHRDHLRLGDLVPLGDLYEVIAAGGDKPFVDSLKVVFEAADRLYRTKLRPYLLAVNEITEDDVERYLHRPEAITDPGLAQRCRVFVGDNRLICTLLLSALAPSVPALSDLTIRRLGALNHGSVTAPIPGSEVGIIKAKVADWAARFPEIKETGTDANPAVRLELTGVDVDSVLANAAVNNNPGNRIALAKKLLAAELGVDRPNGRLGADELRLVWRGSERVIEVIFGNIADEDELQDHDLQPQLDGQWRIVVDLPFDEGDYGPVDDVNRMRDLRERPREGKPPQTVGWVPAHLSAQRMADFQRLVVIDKALSDEHRFATQYAGHLNADNRARAKGLLETQRDALLKQLRTAFRGAYGLDAKKAADVELGFDEHFAALPDLAGLTVSFGQSLRDAIRHLAGQLLAHQFPAHPELDRDATGVAVKPADARTVFGHVRAAAEARDRRVEVPAKDRKLMGHLAEPLGLGLQKEAYFELSTRWADHFRREAQREGVTGDLSVITLTDWTDRPERRGLESFLVNLVVAAFAEMDDRVWVREGTPLEPAPELSQIRPRDALRSQPLPGEADWAEARQRFEVVFGGKAPTLRRGRMVNQFARQIADAARELREPAAGLVRQLETHAGFLALDDTDESGRLALARRSLELLTALREAGHGAGGAKRIIETLARFDLGQVSADRYGTSIKRAHDVEQALAGAAWDTLELAQGQGAEGLALLESLRRVAGSDQRTADLVEALGSTRGKVTALIRRRQIPDPPPPRPGVTGGTGLTGGSGPTGGTGGTGPTGGIGGTGGSGPTGGTGSIGGIGPVGGTGATRGLAGSGDASGEFVPAVPGRSGWKRTKAAQAVEELRAELAELVAREPDADIEISWQVVER</sequence>
<name>A0A918DMT9_9ACTN</name>
<accession>A0A918DMT9</accession>
<feature type="region of interest" description="Disordered" evidence="1">
    <location>
        <begin position="1205"/>
        <end position="1297"/>
    </location>
</feature>
<evidence type="ECO:0000259" key="3">
    <source>
        <dbReference type="Pfam" id="PF26382"/>
    </source>
</evidence>
<gene>
    <name evidence="4" type="ORF">GCM10012289_52130</name>
</gene>
<reference evidence="4" key="1">
    <citation type="journal article" date="2014" name="Int. J. Syst. Evol. Microbiol.">
        <title>Complete genome sequence of Corynebacterium casei LMG S-19264T (=DSM 44701T), isolated from a smear-ripened cheese.</title>
        <authorList>
            <consortium name="US DOE Joint Genome Institute (JGI-PGF)"/>
            <person name="Walter F."/>
            <person name="Albersmeier A."/>
            <person name="Kalinowski J."/>
            <person name="Ruckert C."/>
        </authorList>
    </citation>
    <scope>NUCLEOTIDE SEQUENCE</scope>
    <source>
        <strain evidence="4">CGMCC 4.7368</strain>
    </source>
</reference>
<reference evidence="4" key="2">
    <citation type="submission" date="2020-09" db="EMBL/GenBank/DDBJ databases">
        <authorList>
            <person name="Sun Q."/>
            <person name="Zhou Y."/>
        </authorList>
    </citation>
    <scope>NUCLEOTIDE SEQUENCE</scope>
    <source>
        <strain evidence="4">CGMCC 4.7368</strain>
    </source>
</reference>
<dbReference type="Pfam" id="PF26382">
    <property type="entry name" value="BREX_PglY_6th"/>
    <property type="match status" value="1"/>
</dbReference>